<evidence type="ECO:0000256" key="6">
    <source>
        <dbReference type="ARBA" id="ARBA00023295"/>
    </source>
</evidence>
<dbReference type="InterPro" id="IPR036388">
    <property type="entry name" value="WH-like_DNA-bd_sf"/>
</dbReference>
<reference evidence="11" key="1">
    <citation type="submission" date="2021-01" db="EMBL/GenBank/DDBJ databases">
        <title>Whole genome shotgun sequence of Rhizocola hellebori NBRC 109834.</title>
        <authorList>
            <person name="Komaki H."/>
            <person name="Tamura T."/>
        </authorList>
    </citation>
    <scope>NUCLEOTIDE SEQUENCE</scope>
    <source>
        <strain evidence="11">NBRC 109834</strain>
    </source>
</reference>
<dbReference type="InterPro" id="IPR007627">
    <property type="entry name" value="RNA_pol_sigma70_r2"/>
</dbReference>
<evidence type="ECO:0008006" key="13">
    <source>
        <dbReference type="Google" id="ProtNLM"/>
    </source>
</evidence>
<dbReference type="InterPro" id="IPR014284">
    <property type="entry name" value="RNA_pol_sigma-70_dom"/>
</dbReference>
<keyword evidence="4" id="KW-0238">DNA-binding</keyword>
<feature type="region of interest" description="Disordered" evidence="8">
    <location>
        <begin position="224"/>
        <end position="249"/>
    </location>
</feature>
<sequence length="339" mass="37235">MLPVAARSRVQHVTEAVAEDEFEGFYAAHFGGTVAMTYGLTANMDDARDIAQEAFCRAWKQWHHVSVYDNPASWVRRVATNLAFSRWRHLRVATVHLLRQRADDTMMAPPSLDYVTVVAGLRKLPRDQRTVLVLHHMLDLPVKDIAEQLDVPVGRVKMWLLRGRRALAAEIGDALGAEMLVTVEPMDPAIQDREDAKRTRKIVTKAVAFVLALLASAIVLGTQQPRRGPQPVESSTPQPTPSHLPPPTAVKLQRQGSQINVSWNDPSDGHAQPIVVGGRQNEPSARMAVPSLGSTDVVLVSLNPSYTYCFSVILAYTADDISESEVVCIEGQSGDPRSG</sequence>
<dbReference type="GO" id="GO:0000272">
    <property type="term" value="P:polysaccharide catabolic process"/>
    <property type="evidence" value="ECO:0007669"/>
    <property type="project" value="UniProtKB-KW"/>
</dbReference>
<name>A0A8J3VIP9_9ACTN</name>
<keyword evidence="6" id="KW-0326">Glycosidase</keyword>
<dbReference type="GO" id="GO:0016798">
    <property type="term" value="F:hydrolase activity, acting on glycosyl bonds"/>
    <property type="evidence" value="ECO:0007669"/>
    <property type="project" value="UniProtKB-KW"/>
</dbReference>
<dbReference type="Pfam" id="PF04542">
    <property type="entry name" value="Sigma70_r2"/>
    <property type="match status" value="1"/>
</dbReference>
<dbReference type="GO" id="GO:0006352">
    <property type="term" value="P:DNA-templated transcription initiation"/>
    <property type="evidence" value="ECO:0007669"/>
    <property type="project" value="InterPro"/>
</dbReference>
<feature type="domain" description="RNA polymerase sigma factor 70 region 4 type 2" evidence="10">
    <location>
        <begin position="121"/>
        <end position="167"/>
    </location>
</feature>
<keyword evidence="7" id="KW-0624">Polysaccharide degradation</keyword>
<evidence type="ECO:0000256" key="8">
    <source>
        <dbReference type="SAM" id="MobiDB-lite"/>
    </source>
</evidence>
<evidence type="ECO:0000256" key="2">
    <source>
        <dbReference type="ARBA" id="ARBA00023015"/>
    </source>
</evidence>
<dbReference type="InterPro" id="IPR013325">
    <property type="entry name" value="RNA_pol_sigma_r2"/>
</dbReference>
<evidence type="ECO:0000259" key="9">
    <source>
        <dbReference type="Pfam" id="PF04542"/>
    </source>
</evidence>
<dbReference type="SUPFAM" id="SSF49265">
    <property type="entry name" value="Fibronectin type III"/>
    <property type="match status" value="1"/>
</dbReference>
<dbReference type="GO" id="GO:0016987">
    <property type="term" value="F:sigma factor activity"/>
    <property type="evidence" value="ECO:0007669"/>
    <property type="project" value="UniProtKB-KW"/>
</dbReference>
<evidence type="ECO:0000313" key="12">
    <source>
        <dbReference type="Proteomes" id="UP000612899"/>
    </source>
</evidence>
<keyword evidence="12" id="KW-1185">Reference proteome</keyword>
<dbReference type="Gene3D" id="1.10.10.10">
    <property type="entry name" value="Winged helix-like DNA-binding domain superfamily/Winged helix DNA-binding domain"/>
    <property type="match status" value="1"/>
</dbReference>
<proteinExistence type="inferred from homology"/>
<keyword evidence="2" id="KW-0805">Transcription regulation</keyword>
<comment type="caution">
    <text evidence="11">The sequence shown here is derived from an EMBL/GenBank/DDBJ whole genome shotgun (WGS) entry which is preliminary data.</text>
</comment>
<dbReference type="AlphaFoldDB" id="A0A8J3VIP9"/>
<dbReference type="SUPFAM" id="SSF88659">
    <property type="entry name" value="Sigma3 and sigma4 domains of RNA polymerase sigma factors"/>
    <property type="match status" value="1"/>
</dbReference>
<evidence type="ECO:0000313" key="11">
    <source>
        <dbReference type="EMBL" id="GIH07825.1"/>
    </source>
</evidence>
<keyword evidence="6" id="KW-0378">Hydrolase</keyword>
<dbReference type="Pfam" id="PF08281">
    <property type="entry name" value="Sigma70_r4_2"/>
    <property type="match status" value="1"/>
</dbReference>
<accession>A0A8J3VIP9</accession>
<dbReference type="CDD" id="cd06171">
    <property type="entry name" value="Sigma70_r4"/>
    <property type="match status" value="1"/>
</dbReference>
<dbReference type="PANTHER" id="PTHR43133:SF50">
    <property type="entry name" value="ECF RNA POLYMERASE SIGMA FACTOR SIGM"/>
    <property type="match status" value="1"/>
</dbReference>
<evidence type="ECO:0000256" key="1">
    <source>
        <dbReference type="ARBA" id="ARBA00010641"/>
    </source>
</evidence>
<keyword evidence="3" id="KW-0731">Sigma factor</keyword>
<protein>
    <recommendedName>
        <fullName evidence="13">Sigma-70 family RNA polymerase sigma factor</fullName>
    </recommendedName>
</protein>
<dbReference type="Gene3D" id="2.60.40.10">
    <property type="entry name" value="Immunoglobulins"/>
    <property type="match status" value="1"/>
</dbReference>
<evidence type="ECO:0000256" key="5">
    <source>
        <dbReference type="ARBA" id="ARBA00023163"/>
    </source>
</evidence>
<keyword evidence="5" id="KW-0804">Transcription</keyword>
<evidence type="ECO:0000256" key="3">
    <source>
        <dbReference type="ARBA" id="ARBA00023082"/>
    </source>
</evidence>
<feature type="domain" description="RNA polymerase sigma-70 region 2" evidence="9">
    <location>
        <begin position="35"/>
        <end position="90"/>
    </location>
</feature>
<keyword evidence="7" id="KW-0119">Carbohydrate metabolism</keyword>
<comment type="similarity">
    <text evidence="1">Belongs to the sigma-70 factor family. ECF subfamily.</text>
</comment>
<dbReference type="InterPro" id="IPR013324">
    <property type="entry name" value="RNA_pol_sigma_r3/r4-like"/>
</dbReference>
<dbReference type="SUPFAM" id="SSF88946">
    <property type="entry name" value="Sigma2 domain of RNA polymerase sigma factors"/>
    <property type="match status" value="1"/>
</dbReference>
<dbReference type="InterPro" id="IPR003961">
    <property type="entry name" value="FN3_dom"/>
</dbReference>
<dbReference type="PANTHER" id="PTHR43133">
    <property type="entry name" value="RNA POLYMERASE ECF-TYPE SIGMA FACTO"/>
    <property type="match status" value="1"/>
</dbReference>
<evidence type="ECO:0000256" key="7">
    <source>
        <dbReference type="ARBA" id="ARBA00023326"/>
    </source>
</evidence>
<dbReference type="CDD" id="cd00063">
    <property type="entry name" value="FN3"/>
    <property type="match status" value="1"/>
</dbReference>
<feature type="compositionally biased region" description="Pro residues" evidence="8">
    <location>
        <begin position="238"/>
        <end position="248"/>
    </location>
</feature>
<organism evidence="11 12">
    <name type="scientific">Rhizocola hellebori</name>
    <dbReference type="NCBI Taxonomy" id="1392758"/>
    <lineage>
        <taxon>Bacteria</taxon>
        <taxon>Bacillati</taxon>
        <taxon>Actinomycetota</taxon>
        <taxon>Actinomycetes</taxon>
        <taxon>Micromonosporales</taxon>
        <taxon>Micromonosporaceae</taxon>
        <taxon>Rhizocola</taxon>
    </lineage>
</organism>
<gene>
    <name evidence="11" type="ORF">Rhe02_58920</name>
</gene>
<dbReference type="EMBL" id="BONY01000041">
    <property type="protein sequence ID" value="GIH07825.1"/>
    <property type="molecule type" value="Genomic_DNA"/>
</dbReference>
<dbReference type="GO" id="GO:0003677">
    <property type="term" value="F:DNA binding"/>
    <property type="evidence" value="ECO:0007669"/>
    <property type="project" value="UniProtKB-KW"/>
</dbReference>
<dbReference type="Gene3D" id="1.10.1740.10">
    <property type="match status" value="1"/>
</dbReference>
<evidence type="ECO:0000256" key="4">
    <source>
        <dbReference type="ARBA" id="ARBA00023125"/>
    </source>
</evidence>
<dbReference type="InterPro" id="IPR036116">
    <property type="entry name" value="FN3_sf"/>
</dbReference>
<evidence type="ECO:0000259" key="10">
    <source>
        <dbReference type="Pfam" id="PF08281"/>
    </source>
</evidence>
<dbReference type="NCBIfam" id="TIGR02937">
    <property type="entry name" value="sigma70-ECF"/>
    <property type="match status" value="1"/>
</dbReference>
<dbReference type="Proteomes" id="UP000612899">
    <property type="component" value="Unassembled WGS sequence"/>
</dbReference>
<dbReference type="InterPro" id="IPR013783">
    <property type="entry name" value="Ig-like_fold"/>
</dbReference>
<dbReference type="InterPro" id="IPR039425">
    <property type="entry name" value="RNA_pol_sigma-70-like"/>
</dbReference>
<dbReference type="InterPro" id="IPR013249">
    <property type="entry name" value="RNA_pol_sigma70_r4_t2"/>
</dbReference>